<feature type="transmembrane region" description="Helical" evidence="12">
    <location>
        <begin position="201"/>
        <end position="226"/>
    </location>
</feature>
<name>A0ABP6LDF3_9ACTN</name>
<feature type="transmembrane region" description="Helical" evidence="12">
    <location>
        <begin position="32"/>
        <end position="54"/>
    </location>
</feature>
<sequence length="445" mass="45114">MPSAGSSFLLFLVQVGVLLSLALLLGRLAARLGLPVLVGELLAGVLLGPTVLGHAAPQLAGQLFPAGQTQLLDAFGQIGVLLLVGITGAQLDPGLLRERGAVALRISLAGLLVPLALGVATGYLLPGEVLAPGTSRDVFAVFIGVTMCVTALPVIAKTLSDLGILHRRISQFIVTAALFDDAVGWLLLSFVSAMAAGRAHAGGVAATVAYTVAFVAAAVLLCRPLARRALPAVTRDAGSSIATAVSIVLFSAAVTGAMGMEALFGAFVAGAAVLTLMDPVRLAPLRTIVMSVFAPVFLAGIGLRLDLTALTRPEILLVGVLLLLVATAGKFAGAYLGGADRPDGPLGGAGPGRGHELPRHGRGDHRRDRPGARGADHGDVHRHRLHRGRHLADRAAAAARGGAAPPARRGGARAPGAAGRVARRGMTSRGTARGRRGPGVPVPGP</sequence>
<dbReference type="PANTHER" id="PTHR43562:SF3">
    <property type="entry name" value="SODIUM ION_PROTON EXCHANGER (EUROFUNG)"/>
    <property type="match status" value="1"/>
</dbReference>
<feature type="transmembrane region" description="Helical" evidence="12">
    <location>
        <begin position="283"/>
        <end position="303"/>
    </location>
</feature>
<feature type="region of interest" description="Disordered" evidence="11">
    <location>
        <begin position="342"/>
        <end position="445"/>
    </location>
</feature>
<dbReference type="Proteomes" id="UP001499930">
    <property type="component" value="Unassembled WGS sequence"/>
</dbReference>
<dbReference type="InterPro" id="IPR038770">
    <property type="entry name" value="Na+/solute_symporter_sf"/>
</dbReference>
<protein>
    <recommendedName>
        <fullName evidence="13">Cation/H+ exchanger transmembrane domain-containing protein</fullName>
    </recommendedName>
</protein>
<comment type="subcellular location">
    <subcellularLocation>
        <location evidence="1">Membrane</location>
        <topology evidence="1">Multi-pass membrane protein</topology>
    </subcellularLocation>
</comment>
<feature type="compositionally biased region" description="Basic residues" evidence="11">
    <location>
        <begin position="380"/>
        <end position="389"/>
    </location>
</feature>
<feature type="domain" description="Cation/H+ exchanger transmembrane" evidence="13">
    <location>
        <begin position="21"/>
        <end position="336"/>
    </location>
</feature>
<gene>
    <name evidence="14" type="ORF">GCM10017559_78180</name>
</gene>
<evidence type="ECO:0000256" key="11">
    <source>
        <dbReference type="SAM" id="MobiDB-lite"/>
    </source>
</evidence>
<evidence type="ECO:0000256" key="12">
    <source>
        <dbReference type="SAM" id="Phobius"/>
    </source>
</evidence>
<feature type="transmembrane region" description="Helical" evidence="12">
    <location>
        <begin position="74"/>
        <end position="91"/>
    </location>
</feature>
<keyword evidence="6 12" id="KW-1133">Transmembrane helix</keyword>
<reference evidence="15" key="1">
    <citation type="journal article" date="2019" name="Int. J. Syst. Evol. Microbiol.">
        <title>The Global Catalogue of Microorganisms (GCM) 10K type strain sequencing project: providing services to taxonomists for standard genome sequencing and annotation.</title>
        <authorList>
            <consortium name="The Broad Institute Genomics Platform"/>
            <consortium name="The Broad Institute Genome Sequencing Center for Infectious Disease"/>
            <person name="Wu L."/>
            <person name="Ma J."/>
        </authorList>
    </citation>
    <scope>NUCLEOTIDE SEQUENCE [LARGE SCALE GENOMIC DNA]</scope>
    <source>
        <strain evidence="15">JCM 3106</strain>
    </source>
</reference>
<evidence type="ECO:0000256" key="1">
    <source>
        <dbReference type="ARBA" id="ARBA00004141"/>
    </source>
</evidence>
<evidence type="ECO:0000256" key="5">
    <source>
        <dbReference type="ARBA" id="ARBA00022692"/>
    </source>
</evidence>
<feature type="transmembrane region" description="Helical" evidence="12">
    <location>
        <begin position="247"/>
        <end position="277"/>
    </location>
</feature>
<keyword evidence="15" id="KW-1185">Reference proteome</keyword>
<feature type="transmembrane region" description="Helical" evidence="12">
    <location>
        <begin position="138"/>
        <end position="160"/>
    </location>
</feature>
<keyword evidence="5 12" id="KW-0812">Transmembrane</keyword>
<evidence type="ECO:0000256" key="2">
    <source>
        <dbReference type="ARBA" id="ARBA00005551"/>
    </source>
</evidence>
<evidence type="ECO:0000256" key="10">
    <source>
        <dbReference type="ARBA" id="ARBA00023201"/>
    </source>
</evidence>
<organism evidence="14 15">
    <name type="scientific">Streptosporangium longisporum</name>
    <dbReference type="NCBI Taxonomy" id="46187"/>
    <lineage>
        <taxon>Bacteria</taxon>
        <taxon>Bacillati</taxon>
        <taxon>Actinomycetota</taxon>
        <taxon>Actinomycetes</taxon>
        <taxon>Streptosporangiales</taxon>
        <taxon>Streptosporangiaceae</taxon>
        <taxon>Streptosporangium</taxon>
    </lineage>
</organism>
<keyword evidence="10" id="KW-0739">Sodium transport</keyword>
<dbReference type="InterPro" id="IPR006153">
    <property type="entry name" value="Cation/H_exchanger_TM"/>
</dbReference>
<comment type="caution">
    <text evidence="14">The sequence shown here is derived from an EMBL/GenBank/DDBJ whole genome shotgun (WGS) entry which is preliminary data.</text>
</comment>
<evidence type="ECO:0000256" key="4">
    <source>
        <dbReference type="ARBA" id="ARBA00022449"/>
    </source>
</evidence>
<dbReference type="EMBL" id="BAAAWD010000028">
    <property type="protein sequence ID" value="GAA3038464.1"/>
    <property type="molecule type" value="Genomic_DNA"/>
</dbReference>
<dbReference type="PANTHER" id="PTHR43562">
    <property type="entry name" value="NAPA-TYPE SODIUM/HYDROGEN ANTIPORTER"/>
    <property type="match status" value="1"/>
</dbReference>
<feature type="transmembrane region" description="Helical" evidence="12">
    <location>
        <begin position="103"/>
        <end position="126"/>
    </location>
</feature>
<evidence type="ECO:0000313" key="15">
    <source>
        <dbReference type="Proteomes" id="UP001499930"/>
    </source>
</evidence>
<feature type="compositionally biased region" description="Basic and acidic residues" evidence="11">
    <location>
        <begin position="353"/>
        <end position="379"/>
    </location>
</feature>
<dbReference type="RefSeq" id="WP_344906524.1">
    <property type="nucleotide sequence ID" value="NZ_BAAAWD010000028.1"/>
</dbReference>
<evidence type="ECO:0000256" key="3">
    <source>
        <dbReference type="ARBA" id="ARBA00022448"/>
    </source>
</evidence>
<evidence type="ECO:0000259" key="13">
    <source>
        <dbReference type="Pfam" id="PF00999"/>
    </source>
</evidence>
<evidence type="ECO:0000256" key="6">
    <source>
        <dbReference type="ARBA" id="ARBA00022989"/>
    </source>
</evidence>
<comment type="similarity">
    <text evidence="2">Belongs to the monovalent cation:proton antiporter 2 (CPA2) transporter (TC 2.A.37) family.</text>
</comment>
<keyword evidence="4" id="KW-0050">Antiport</keyword>
<dbReference type="Pfam" id="PF00999">
    <property type="entry name" value="Na_H_Exchanger"/>
    <property type="match status" value="1"/>
</dbReference>
<feature type="transmembrane region" description="Helical" evidence="12">
    <location>
        <begin position="6"/>
        <end position="25"/>
    </location>
</feature>
<keyword evidence="8" id="KW-0406">Ion transport</keyword>
<dbReference type="Gene3D" id="1.20.1530.20">
    <property type="match status" value="1"/>
</dbReference>
<feature type="transmembrane region" description="Helical" evidence="12">
    <location>
        <begin position="315"/>
        <end position="336"/>
    </location>
</feature>
<keyword evidence="3" id="KW-0813">Transport</keyword>
<accession>A0ABP6LDF3</accession>
<evidence type="ECO:0000256" key="8">
    <source>
        <dbReference type="ARBA" id="ARBA00023065"/>
    </source>
</evidence>
<feature type="compositionally biased region" description="Low complexity" evidence="11">
    <location>
        <begin position="394"/>
        <end position="431"/>
    </location>
</feature>
<proteinExistence type="inferred from homology"/>
<keyword evidence="9 12" id="KW-0472">Membrane</keyword>
<keyword evidence="7" id="KW-0915">Sodium</keyword>
<feature type="transmembrane region" description="Helical" evidence="12">
    <location>
        <begin position="172"/>
        <end position="195"/>
    </location>
</feature>
<evidence type="ECO:0000313" key="14">
    <source>
        <dbReference type="EMBL" id="GAA3038464.1"/>
    </source>
</evidence>
<evidence type="ECO:0000256" key="7">
    <source>
        <dbReference type="ARBA" id="ARBA00023053"/>
    </source>
</evidence>
<evidence type="ECO:0000256" key="9">
    <source>
        <dbReference type="ARBA" id="ARBA00023136"/>
    </source>
</evidence>